<evidence type="ECO:0000256" key="6">
    <source>
        <dbReference type="PROSITE-ProRule" id="PRU10137"/>
    </source>
</evidence>
<name>A0A2H4JFH9_9CAUD</name>
<feature type="domain" description="Recombinase" evidence="9">
    <location>
        <begin position="156"/>
        <end position="260"/>
    </location>
</feature>
<dbReference type="GO" id="GO:0015074">
    <property type="term" value="P:DNA integration"/>
    <property type="evidence" value="ECO:0007669"/>
    <property type="project" value="UniProtKB-KW"/>
</dbReference>
<dbReference type="PROSITE" id="PS51736">
    <property type="entry name" value="RECOMBINASES_3"/>
    <property type="match status" value="1"/>
</dbReference>
<dbReference type="SUPFAM" id="SSF53041">
    <property type="entry name" value="Resolvase-like"/>
    <property type="match status" value="1"/>
</dbReference>
<gene>
    <name evidence="10" type="ORF">3F9_21</name>
</gene>
<dbReference type="Pfam" id="PF07508">
    <property type="entry name" value="Recombinase"/>
    <property type="match status" value="1"/>
</dbReference>
<dbReference type="EMBL" id="MF417925">
    <property type="protein sequence ID" value="ASN71428.1"/>
    <property type="molecule type" value="Genomic_DNA"/>
</dbReference>
<dbReference type="InterPro" id="IPR006118">
    <property type="entry name" value="Recombinase_CS"/>
</dbReference>
<evidence type="ECO:0000256" key="3">
    <source>
        <dbReference type="ARBA" id="ARBA00023125"/>
    </source>
</evidence>
<organism evidence="10">
    <name type="scientific">uncultured Caudovirales phage</name>
    <dbReference type="NCBI Taxonomy" id="2100421"/>
    <lineage>
        <taxon>Viruses</taxon>
        <taxon>Duplodnaviria</taxon>
        <taxon>Heunggongvirae</taxon>
        <taxon>Uroviricota</taxon>
        <taxon>Caudoviricetes</taxon>
        <taxon>Peduoviridae</taxon>
        <taxon>Maltschvirus</taxon>
        <taxon>Maltschvirus maltsch</taxon>
    </lineage>
</organism>
<dbReference type="InterPro" id="IPR036162">
    <property type="entry name" value="Resolvase-like_N_sf"/>
</dbReference>
<keyword evidence="7" id="KW-0175">Coiled coil</keyword>
<evidence type="ECO:0000256" key="4">
    <source>
        <dbReference type="ARBA" id="ARBA00023172"/>
    </source>
</evidence>
<evidence type="ECO:0000256" key="5">
    <source>
        <dbReference type="PIRSR" id="PIRSR606118-50"/>
    </source>
</evidence>
<keyword evidence="4" id="KW-0233">DNA recombination</keyword>
<accession>A0A2H4JFH9</accession>
<dbReference type="Gene3D" id="3.40.50.1390">
    <property type="entry name" value="Resolvase, N-terminal catalytic domain"/>
    <property type="match status" value="1"/>
</dbReference>
<feature type="coiled-coil region" evidence="7">
    <location>
        <begin position="344"/>
        <end position="403"/>
    </location>
</feature>
<evidence type="ECO:0000256" key="7">
    <source>
        <dbReference type="SAM" id="Coils"/>
    </source>
</evidence>
<keyword evidence="2" id="KW-0230">DNA invertase</keyword>
<dbReference type="PANTHER" id="PTHR30461">
    <property type="entry name" value="DNA-INVERTASE FROM LAMBDOID PROPHAGE"/>
    <property type="match status" value="1"/>
</dbReference>
<proteinExistence type="predicted"/>
<feature type="active site" description="O-(5'-phospho-DNA)-serine intermediate" evidence="5 6">
    <location>
        <position position="10"/>
    </location>
</feature>
<dbReference type="InterPro" id="IPR011109">
    <property type="entry name" value="DNA_bind_recombinase_dom"/>
</dbReference>
<dbReference type="InterPro" id="IPR006119">
    <property type="entry name" value="Resolv_N"/>
</dbReference>
<evidence type="ECO:0000256" key="1">
    <source>
        <dbReference type="ARBA" id="ARBA00022908"/>
    </source>
</evidence>
<dbReference type="PANTHER" id="PTHR30461:SF23">
    <property type="entry name" value="DNA RECOMBINASE-RELATED"/>
    <property type="match status" value="1"/>
</dbReference>
<dbReference type="Gene3D" id="3.90.1750.20">
    <property type="entry name" value="Putative Large Serine Recombinase, Chain B, Domain 2"/>
    <property type="match status" value="1"/>
</dbReference>
<dbReference type="GO" id="GO:0000150">
    <property type="term" value="F:DNA strand exchange activity"/>
    <property type="evidence" value="ECO:0007669"/>
    <property type="project" value="UniProtKB-KW"/>
</dbReference>
<evidence type="ECO:0000259" key="9">
    <source>
        <dbReference type="PROSITE" id="PS51737"/>
    </source>
</evidence>
<evidence type="ECO:0000256" key="2">
    <source>
        <dbReference type="ARBA" id="ARBA00023100"/>
    </source>
</evidence>
<sequence>MTVGIYIRVSTEEQVRDGFSISAQREKLKAYCVAQDWDKFKFYVDEGVSAKDTNRPQLSIMLDHIKKGLINTVLVYRLDRLTRSVMDLYKLLDTFDKYNCAFKSATEVYDTSTAMGRMFITIVAALAQWERENLGERVRMGQLEKARQGEYSAKAPFGFDKNEHSKLIINLEESKVVLDMVRKIEEGYSIRQLADHLDGYTKPIRGYKWHIRTVLDILSNHAMYGAIRWSNEIIENAHPGIIKKDRFMKVQQLLSSRQNFKKRKTTSIFIFQMKLLCPNCGNHLTCERVMYHRKKDNQDIEHNRYRCQACVLNKKKAFSSSEKKIEVSFLNYVEKYRFKQVPEFQTEDNEIDILKKQLSKVERQREKFQKAWSNDLMTDEEFANRMKETKQALESIKEKLKSLSPNKNEDIDDDVIKEIINNIKSNWSHLSSDEKKQFINMFIESIKIDKKDGVTEVLDIEFY</sequence>
<feature type="domain" description="Resolvase/invertase-type recombinase catalytic" evidence="8">
    <location>
        <begin position="2"/>
        <end position="149"/>
    </location>
</feature>
<dbReference type="PROSITE" id="PS00397">
    <property type="entry name" value="RECOMBINASES_1"/>
    <property type="match status" value="1"/>
</dbReference>
<dbReference type="Pfam" id="PF00239">
    <property type="entry name" value="Resolvase"/>
    <property type="match status" value="1"/>
</dbReference>
<dbReference type="InterPro" id="IPR050639">
    <property type="entry name" value="SSR_resolvase"/>
</dbReference>
<evidence type="ECO:0000259" key="8">
    <source>
        <dbReference type="PROSITE" id="PS51736"/>
    </source>
</evidence>
<dbReference type="PROSITE" id="PS51737">
    <property type="entry name" value="RECOMBINASE_DNA_BIND"/>
    <property type="match status" value="1"/>
</dbReference>
<dbReference type="InterPro" id="IPR038109">
    <property type="entry name" value="DNA_bind_recomb_sf"/>
</dbReference>
<dbReference type="CDD" id="cd03768">
    <property type="entry name" value="SR_ResInv"/>
    <property type="match status" value="1"/>
</dbReference>
<dbReference type="SMART" id="SM00857">
    <property type="entry name" value="Resolvase"/>
    <property type="match status" value="1"/>
</dbReference>
<reference evidence="10" key="1">
    <citation type="submission" date="2017-06" db="EMBL/GenBank/DDBJ databases">
        <title>Novel phages from South African skin metaviromes.</title>
        <authorList>
            <person name="van Zyl L.J."/>
            <person name="Abrahams Y."/>
            <person name="Stander E.A."/>
            <person name="Kirby B.M."/>
            <person name="Clavaud C."/>
            <person name="Farcet C."/>
            <person name="Breton L."/>
            <person name="Trindade M.I."/>
        </authorList>
    </citation>
    <scope>NUCLEOTIDE SEQUENCE</scope>
</reference>
<keyword evidence="3" id="KW-0238">DNA-binding</keyword>
<protein>
    <submittedName>
        <fullName evidence="10">Putative site-specific recombinase</fullName>
    </submittedName>
</protein>
<evidence type="ECO:0000313" key="10">
    <source>
        <dbReference type="EMBL" id="ASN71428.1"/>
    </source>
</evidence>
<keyword evidence="1" id="KW-0229">DNA integration</keyword>
<dbReference type="GO" id="GO:0003677">
    <property type="term" value="F:DNA binding"/>
    <property type="evidence" value="ECO:0007669"/>
    <property type="project" value="UniProtKB-KW"/>
</dbReference>